<sequence>MIQLLPYFLFGCQLLHSITAHSILNIQEDQYPYPVLGTDEASSISTTGYFVNHFAISTNNLTASVEFYSDVLGFRRLFTLQLSKTYSITYLGHAQGGKNGTGYQTALEMNREKNNAQGLIEIYYVDIPVKNIESASQRANTFGHVGIVVPDTKVLQERLDTMPHINIIKKFGEPFVDLDTDSVVGPAIGLSGSVVAQLSLEEREAIVRGFGNSVDPLIFLTDPDGNFIEIQPQEGAGLVQ</sequence>
<feature type="chain" id="PRO_5035471939" description="Glyoxalase/fosfomycin resistance/dioxygenase domain-containing protein" evidence="1">
    <location>
        <begin position="21"/>
        <end position="240"/>
    </location>
</feature>
<dbReference type="OrthoDB" id="16820at2759"/>
<evidence type="ECO:0000313" key="4">
    <source>
        <dbReference type="Proteomes" id="UP000813427"/>
    </source>
</evidence>
<name>A0A8K0RZZ7_9HYPO</name>
<gene>
    <name evidence="3" type="ORF">BKA59DRAFT_454869</name>
</gene>
<dbReference type="AlphaFoldDB" id="A0A8K0RZZ7"/>
<proteinExistence type="predicted"/>
<dbReference type="InterPro" id="IPR029068">
    <property type="entry name" value="Glyas_Bleomycin-R_OHBP_Dase"/>
</dbReference>
<dbReference type="Pfam" id="PF00903">
    <property type="entry name" value="Glyoxalase"/>
    <property type="match status" value="1"/>
</dbReference>
<dbReference type="PANTHER" id="PTHR10374">
    <property type="entry name" value="LACTOYLGLUTATHIONE LYASE GLYOXALASE I"/>
    <property type="match status" value="1"/>
</dbReference>
<feature type="domain" description="Glyoxalase/fosfomycin resistance/dioxygenase" evidence="2">
    <location>
        <begin position="51"/>
        <end position="89"/>
    </location>
</feature>
<keyword evidence="4" id="KW-1185">Reference proteome</keyword>
<keyword evidence="1" id="KW-0732">Signal</keyword>
<evidence type="ECO:0000313" key="3">
    <source>
        <dbReference type="EMBL" id="KAH7245804.1"/>
    </source>
</evidence>
<dbReference type="InterPro" id="IPR004360">
    <property type="entry name" value="Glyas_Fos-R_dOase_dom"/>
</dbReference>
<dbReference type="PANTHER" id="PTHR10374:SF19">
    <property type="entry name" value="LYASE (GLO1), PUTATIVE (AFU_ORTHOLOGUE AFUA_2G13550)-RELATED"/>
    <property type="match status" value="1"/>
</dbReference>
<protein>
    <recommendedName>
        <fullName evidence="2">Glyoxalase/fosfomycin resistance/dioxygenase domain-containing protein</fullName>
    </recommendedName>
</protein>
<dbReference type="EMBL" id="JAGPXF010000004">
    <property type="protein sequence ID" value="KAH7245804.1"/>
    <property type="molecule type" value="Genomic_DNA"/>
</dbReference>
<organism evidence="3 4">
    <name type="scientific">Fusarium tricinctum</name>
    <dbReference type="NCBI Taxonomy" id="61284"/>
    <lineage>
        <taxon>Eukaryota</taxon>
        <taxon>Fungi</taxon>
        <taxon>Dikarya</taxon>
        <taxon>Ascomycota</taxon>
        <taxon>Pezizomycotina</taxon>
        <taxon>Sordariomycetes</taxon>
        <taxon>Hypocreomycetidae</taxon>
        <taxon>Hypocreales</taxon>
        <taxon>Nectriaceae</taxon>
        <taxon>Fusarium</taxon>
        <taxon>Fusarium tricinctum species complex</taxon>
    </lineage>
</organism>
<accession>A0A8K0RZZ7</accession>
<evidence type="ECO:0000259" key="2">
    <source>
        <dbReference type="Pfam" id="PF00903"/>
    </source>
</evidence>
<dbReference type="Proteomes" id="UP000813427">
    <property type="component" value="Unassembled WGS sequence"/>
</dbReference>
<feature type="signal peptide" evidence="1">
    <location>
        <begin position="1"/>
        <end position="20"/>
    </location>
</feature>
<dbReference type="Gene3D" id="3.10.180.10">
    <property type="entry name" value="2,3-Dihydroxybiphenyl 1,2-Dioxygenase, domain 1"/>
    <property type="match status" value="1"/>
</dbReference>
<dbReference type="SUPFAM" id="SSF54593">
    <property type="entry name" value="Glyoxalase/Bleomycin resistance protein/Dihydroxybiphenyl dioxygenase"/>
    <property type="match status" value="1"/>
</dbReference>
<reference evidence="3" key="1">
    <citation type="journal article" date="2021" name="Nat. Commun.">
        <title>Genetic determinants of endophytism in the Arabidopsis root mycobiome.</title>
        <authorList>
            <person name="Mesny F."/>
            <person name="Miyauchi S."/>
            <person name="Thiergart T."/>
            <person name="Pickel B."/>
            <person name="Atanasova L."/>
            <person name="Karlsson M."/>
            <person name="Huettel B."/>
            <person name="Barry K.W."/>
            <person name="Haridas S."/>
            <person name="Chen C."/>
            <person name="Bauer D."/>
            <person name="Andreopoulos W."/>
            <person name="Pangilinan J."/>
            <person name="LaButti K."/>
            <person name="Riley R."/>
            <person name="Lipzen A."/>
            <person name="Clum A."/>
            <person name="Drula E."/>
            <person name="Henrissat B."/>
            <person name="Kohler A."/>
            <person name="Grigoriev I.V."/>
            <person name="Martin F.M."/>
            <person name="Hacquard S."/>
        </authorList>
    </citation>
    <scope>NUCLEOTIDE SEQUENCE</scope>
    <source>
        <strain evidence="3">MPI-SDFR-AT-0068</strain>
    </source>
</reference>
<evidence type="ECO:0000256" key="1">
    <source>
        <dbReference type="SAM" id="SignalP"/>
    </source>
</evidence>
<comment type="caution">
    <text evidence="3">The sequence shown here is derived from an EMBL/GenBank/DDBJ whole genome shotgun (WGS) entry which is preliminary data.</text>
</comment>